<comment type="caution">
    <text evidence="9">The sequence shown here is derived from an EMBL/GenBank/DDBJ whole genome shotgun (WGS) entry which is preliminary data.</text>
</comment>
<dbReference type="Pfam" id="PF01266">
    <property type="entry name" value="DAO"/>
    <property type="match status" value="1"/>
</dbReference>
<keyword evidence="6" id="KW-0560">Oxidoreductase</keyword>
<evidence type="ECO:0000256" key="6">
    <source>
        <dbReference type="ARBA" id="ARBA00023002"/>
    </source>
</evidence>
<evidence type="ECO:0000256" key="1">
    <source>
        <dbReference type="ARBA" id="ARBA00001974"/>
    </source>
</evidence>
<feature type="binding site" evidence="7">
    <location>
        <position position="314"/>
    </location>
    <ligand>
        <name>D-dopa</name>
        <dbReference type="ChEBI" id="CHEBI:149689"/>
    </ligand>
</feature>
<dbReference type="PANTHER" id="PTHR11530:SF11">
    <property type="entry name" value="D-ASPARTATE OXIDASE"/>
    <property type="match status" value="1"/>
</dbReference>
<dbReference type="InterPro" id="IPR006076">
    <property type="entry name" value="FAD-dep_OxRdtase"/>
</dbReference>
<evidence type="ECO:0000256" key="2">
    <source>
        <dbReference type="ARBA" id="ARBA00004253"/>
    </source>
</evidence>
<comment type="cofactor">
    <cofactor evidence="1 7">
        <name>FAD</name>
        <dbReference type="ChEBI" id="CHEBI:57692"/>
    </cofactor>
</comment>
<protein>
    <recommendedName>
        <fullName evidence="8">FAD dependent oxidoreductase domain-containing protein</fullName>
    </recommendedName>
</protein>
<keyword evidence="5 7" id="KW-0274">FAD</keyword>
<dbReference type="GO" id="GO:0019478">
    <property type="term" value="P:D-amino acid catabolic process"/>
    <property type="evidence" value="ECO:0007669"/>
    <property type="project" value="TreeGrafter"/>
</dbReference>
<dbReference type="InterPro" id="IPR006181">
    <property type="entry name" value="D-amino_acid_oxidase_CS"/>
</dbReference>
<dbReference type="SUPFAM" id="SSF54373">
    <property type="entry name" value="FAD-linked reductases, C-terminal domain"/>
    <property type="match status" value="1"/>
</dbReference>
<evidence type="ECO:0000313" key="9">
    <source>
        <dbReference type="EMBL" id="KAF7989853.1"/>
    </source>
</evidence>
<dbReference type="SUPFAM" id="SSF51971">
    <property type="entry name" value="Nucleotide-binding domain"/>
    <property type="match status" value="1"/>
</dbReference>
<comment type="similarity">
    <text evidence="3">Belongs to the DAMOX/DASOX family.</text>
</comment>
<feature type="binding site" evidence="7">
    <location>
        <begin position="313"/>
        <end position="318"/>
    </location>
    <ligand>
        <name>FAD</name>
        <dbReference type="ChEBI" id="CHEBI:57692"/>
    </ligand>
</feature>
<gene>
    <name evidence="9" type="ORF">HCN44_008527</name>
</gene>
<evidence type="ECO:0000256" key="7">
    <source>
        <dbReference type="PIRSR" id="PIRSR000189-1"/>
    </source>
</evidence>
<evidence type="ECO:0000259" key="8">
    <source>
        <dbReference type="Pfam" id="PF01266"/>
    </source>
</evidence>
<dbReference type="GO" id="GO:0003884">
    <property type="term" value="F:D-amino-acid oxidase activity"/>
    <property type="evidence" value="ECO:0007669"/>
    <property type="project" value="InterPro"/>
</dbReference>
<feature type="binding site" evidence="7">
    <location>
        <position position="283"/>
    </location>
    <ligand>
        <name>D-serine</name>
        <dbReference type="ChEBI" id="CHEBI:35247"/>
    </ligand>
</feature>
<evidence type="ECO:0000256" key="5">
    <source>
        <dbReference type="ARBA" id="ARBA00022827"/>
    </source>
</evidence>
<dbReference type="OrthoDB" id="2015447at2759"/>
<dbReference type="Proteomes" id="UP000639338">
    <property type="component" value="Unassembled WGS sequence"/>
</dbReference>
<evidence type="ECO:0000256" key="4">
    <source>
        <dbReference type="ARBA" id="ARBA00022630"/>
    </source>
</evidence>
<evidence type="ECO:0000256" key="3">
    <source>
        <dbReference type="ARBA" id="ARBA00006730"/>
    </source>
</evidence>
<keyword evidence="4" id="KW-0285">Flavoprotein</keyword>
<dbReference type="Gene3D" id="3.30.9.10">
    <property type="entry name" value="D-Amino Acid Oxidase, subunit A, domain 2"/>
    <property type="match status" value="1"/>
</dbReference>
<dbReference type="PIRSF" id="PIRSF000189">
    <property type="entry name" value="D-aa_oxidase"/>
    <property type="match status" value="1"/>
</dbReference>
<sequence>MSFKKKICVIGGGVIGVTSALAVKEKFPNFNVTIFADNYTPNTTGDGSAGFWDPYLIQDTPDVDILRWGGATHKWMENFWKTDLSSEIGVSLIPVFRVSNDVESKEMPSWLSLVYAGRNLTHQELRKFNDDYCKKYRSGYSFLTYTCEPKYLLPYLMDKFKSLGGIVVKRKINNFNELADEGYEILINCAGINAGKLSGDSTVEPIRGQVARVKAPWIFGVFLDDNNYIIPNMESVILGGTSQVNDYDTKVRKIDSKFIKEGCQKIIPAIGNAKLIDEWVGLRPGRKSIRLESEILVNKTGKKYTVIHNYGHGGSGVTLCWGCALDVVKILQNFFIQKVYFITSNL</sequence>
<accession>A0A835CQ62</accession>
<name>A0A835CQ62_APHGI</name>
<dbReference type="GO" id="GO:0071949">
    <property type="term" value="F:FAD binding"/>
    <property type="evidence" value="ECO:0007669"/>
    <property type="project" value="InterPro"/>
</dbReference>
<dbReference type="Gene3D" id="3.40.50.720">
    <property type="entry name" value="NAD(P)-binding Rossmann-like Domain"/>
    <property type="match status" value="1"/>
</dbReference>
<feature type="binding site" evidence="7">
    <location>
        <position position="228"/>
    </location>
    <ligand>
        <name>D-serine</name>
        <dbReference type="ChEBI" id="CHEBI:35247"/>
    </ligand>
</feature>
<dbReference type="PROSITE" id="PS00677">
    <property type="entry name" value="DAO"/>
    <property type="match status" value="1"/>
</dbReference>
<organism evidence="9 10">
    <name type="scientific">Aphidius gifuensis</name>
    <name type="common">Parasitoid wasp</name>
    <dbReference type="NCBI Taxonomy" id="684658"/>
    <lineage>
        <taxon>Eukaryota</taxon>
        <taxon>Metazoa</taxon>
        <taxon>Ecdysozoa</taxon>
        <taxon>Arthropoda</taxon>
        <taxon>Hexapoda</taxon>
        <taxon>Insecta</taxon>
        <taxon>Pterygota</taxon>
        <taxon>Neoptera</taxon>
        <taxon>Endopterygota</taxon>
        <taxon>Hymenoptera</taxon>
        <taxon>Apocrita</taxon>
        <taxon>Ichneumonoidea</taxon>
        <taxon>Braconidae</taxon>
        <taxon>Aphidiinae</taxon>
        <taxon>Aphidius</taxon>
    </lineage>
</organism>
<feature type="domain" description="FAD dependent oxidoreductase" evidence="8">
    <location>
        <begin position="6"/>
        <end position="327"/>
    </location>
</feature>
<keyword evidence="10" id="KW-1185">Reference proteome</keyword>
<proteinExistence type="inferred from homology"/>
<dbReference type="GO" id="GO:0005782">
    <property type="term" value="C:peroxisomal matrix"/>
    <property type="evidence" value="ECO:0007669"/>
    <property type="project" value="UniProtKB-SubCell"/>
</dbReference>
<reference evidence="9 10" key="1">
    <citation type="submission" date="2020-08" db="EMBL/GenBank/DDBJ databases">
        <title>Aphidius gifuensis genome sequencing and assembly.</title>
        <authorList>
            <person name="Du Z."/>
        </authorList>
    </citation>
    <scope>NUCLEOTIDE SEQUENCE [LARGE SCALE GENOMIC DNA]</scope>
    <source>
        <strain evidence="9">YNYX2018</strain>
        <tissue evidence="9">Adults</tissue>
    </source>
</reference>
<evidence type="ECO:0000313" key="10">
    <source>
        <dbReference type="Proteomes" id="UP000639338"/>
    </source>
</evidence>
<dbReference type="AlphaFoldDB" id="A0A835CQ62"/>
<dbReference type="EMBL" id="JACMRX010000005">
    <property type="protein sequence ID" value="KAF7989853.1"/>
    <property type="molecule type" value="Genomic_DNA"/>
</dbReference>
<dbReference type="InterPro" id="IPR023209">
    <property type="entry name" value="DAO"/>
</dbReference>
<comment type="subcellular location">
    <subcellularLocation>
        <location evidence="2">Peroxisome matrix</location>
    </subcellularLocation>
</comment>
<dbReference type="PANTHER" id="PTHR11530">
    <property type="entry name" value="D-AMINO ACID OXIDASE"/>
    <property type="match status" value="1"/>
</dbReference>